<dbReference type="PANTHER" id="PTHR12399">
    <property type="entry name" value="EUKARYOTIC TRANSLATION INITIATION FACTOR 3 SUBUNIT 7"/>
    <property type="match status" value="1"/>
</dbReference>
<feature type="region of interest" description="Disordered" evidence="5">
    <location>
        <begin position="120"/>
        <end position="159"/>
    </location>
</feature>
<dbReference type="AlphaFoldDB" id="A0A2H9TKX7"/>
<evidence type="ECO:0000313" key="7">
    <source>
        <dbReference type="Proteomes" id="UP000240830"/>
    </source>
</evidence>
<protein>
    <submittedName>
        <fullName evidence="6">Eukaryotic translation initiation factor 3 subunit D</fullName>
    </submittedName>
</protein>
<evidence type="ECO:0000256" key="2">
    <source>
        <dbReference type="ARBA" id="ARBA00022540"/>
    </source>
</evidence>
<proteinExistence type="predicted"/>
<feature type="compositionally biased region" description="Basic and acidic residues" evidence="5">
    <location>
        <begin position="148"/>
        <end position="159"/>
    </location>
</feature>
<dbReference type="Proteomes" id="UP000240830">
    <property type="component" value="Unassembled WGS sequence"/>
</dbReference>
<feature type="compositionally biased region" description="Gly residues" evidence="5">
    <location>
        <begin position="133"/>
        <end position="145"/>
    </location>
</feature>
<comment type="caution">
    <text evidence="6">The sequence shown here is derived from an EMBL/GenBank/DDBJ whole genome shotgun (WGS) entry which is preliminary data.</text>
</comment>
<dbReference type="GO" id="GO:0003723">
    <property type="term" value="F:RNA binding"/>
    <property type="evidence" value="ECO:0007669"/>
    <property type="project" value="UniProtKB-KW"/>
</dbReference>
<dbReference type="InterPro" id="IPR007783">
    <property type="entry name" value="eIF3d"/>
</dbReference>
<evidence type="ECO:0000256" key="3">
    <source>
        <dbReference type="ARBA" id="ARBA00022884"/>
    </source>
</evidence>
<dbReference type="GO" id="GO:0071541">
    <property type="term" value="C:eukaryotic translation initiation factor 3 complex, eIF3m"/>
    <property type="evidence" value="ECO:0007669"/>
    <property type="project" value="EnsemblFungi"/>
</dbReference>
<dbReference type="PANTHER" id="PTHR12399:SF0">
    <property type="entry name" value="EUKARYOTIC TRANSLATION INITIATION FACTOR 3 SUBUNIT D"/>
    <property type="match status" value="1"/>
</dbReference>
<keyword evidence="3" id="KW-0694">RNA-binding</keyword>
<dbReference type="STRING" id="1246581.A0A2H9TKX7"/>
<dbReference type="PIRSF" id="PIRSF016281">
    <property type="entry name" value="EIF-3_zeta"/>
    <property type="match status" value="1"/>
</dbReference>
<keyword evidence="1" id="KW-0963">Cytoplasm</keyword>
<dbReference type="GO" id="GO:0005829">
    <property type="term" value="C:cytosol"/>
    <property type="evidence" value="ECO:0007669"/>
    <property type="project" value="EnsemblFungi"/>
</dbReference>
<evidence type="ECO:0000256" key="5">
    <source>
        <dbReference type="SAM" id="MobiDB-lite"/>
    </source>
</evidence>
<dbReference type="EMBL" id="MTSL01000131">
    <property type="protein sequence ID" value="PJF18300.1"/>
    <property type="molecule type" value="Genomic_DNA"/>
</dbReference>
<reference evidence="6 7" key="1">
    <citation type="submission" date="2016-10" db="EMBL/GenBank/DDBJ databases">
        <title>The genome of Paramicrosporidium saccamoebae is the missing link in understanding Cryptomycota and Microsporidia evolution.</title>
        <authorList>
            <person name="Quandt C.A."/>
            <person name="Beaudet D."/>
            <person name="Corsaro D."/>
            <person name="Michel R."/>
            <person name="Corradi N."/>
            <person name="James T."/>
        </authorList>
    </citation>
    <scope>NUCLEOTIDE SEQUENCE [LARGE SCALE GENOMIC DNA]</scope>
    <source>
        <strain evidence="6 7">KSL3</strain>
    </source>
</reference>
<keyword evidence="4" id="KW-0648">Protein biosynthesis</keyword>
<keyword evidence="2 6" id="KW-0396">Initiation factor</keyword>
<dbReference type="GO" id="GO:0003743">
    <property type="term" value="F:translation initiation factor activity"/>
    <property type="evidence" value="ECO:0007669"/>
    <property type="project" value="UniProtKB-KW"/>
</dbReference>
<keyword evidence="7" id="KW-1185">Reference proteome</keyword>
<accession>A0A2H9TKX7</accession>
<dbReference type="GO" id="GO:0071540">
    <property type="term" value="C:eukaryotic translation initiation factor 3 complex, eIF3e"/>
    <property type="evidence" value="ECO:0007669"/>
    <property type="project" value="EnsemblFungi"/>
</dbReference>
<organism evidence="6 7">
    <name type="scientific">Paramicrosporidium saccamoebae</name>
    <dbReference type="NCBI Taxonomy" id="1246581"/>
    <lineage>
        <taxon>Eukaryota</taxon>
        <taxon>Fungi</taxon>
        <taxon>Fungi incertae sedis</taxon>
        <taxon>Cryptomycota</taxon>
        <taxon>Cryptomycota incertae sedis</taxon>
        <taxon>Paramicrosporidium</taxon>
    </lineage>
</organism>
<evidence type="ECO:0000256" key="1">
    <source>
        <dbReference type="ARBA" id="ARBA00022490"/>
    </source>
</evidence>
<dbReference type="GO" id="GO:0016282">
    <property type="term" value="C:eukaryotic 43S preinitiation complex"/>
    <property type="evidence" value="ECO:0007669"/>
    <property type="project" value="EnsemblFungi"/>
</dbReference>
<dbReference type="OrthoDB" id="16538at2759"/>
<evidence type="ECO:0000313" key="6">
    <source>
        <dbReference type="EMBL" id="PJF18300.1"/>
    </source>
</evidence>
<evidence type="ECO:0000256" key="4">
    <source>
        <dbReference type="ARBA" id="ARBA00022917"/>
    </source>
</evidence>
<dbReference type="Pfam" id="PF05091">
    <property type="entry name" value="eIF-3_zeta"/>
    <property type="match status" value="1"/>
</dbReference>
<name>A0A2H9TKX7_9FUNG</name>
<sequence>MTSFLQAELRFPAFKEGEDWEASTNDALHLSGAPLDYDIPFAPFAKTDRLGRIADWTCPSGDVNSVHGGSRRNYIRAGTAPKNTEEEEAGWSFAADAKNAPREKKAANIGPIKGPVAIGKWDGGGKQRTVGKGNTGGGRRPGGWGPRFNDRQNQRKREPSVVVSSDWRILEEIEFSRLSKLQLDPDDAICIADVGITPVYDKSCDKISTRQEKIVTNPTSAPIRPNIPPIEDDILMRKLAAEHGATVIVSDNVASLLMAAPRTTLPWDISIKRRDNLIFFDKRIDSDVDLHPVNETAVDAPCEDRSSSDSINSSVSLAREAARLSHNLPSVLCTSESRTLGTEDNASKGNCPTRYAKLDLGDGNVMLVRSQISSILADSSMPFHLATLLEYEHKGAGGMDWRLKLDSQRGAVFAHEIRNNGAVLARIVFRALLSSMEHVKLAYLSRVSPKDATRHALLGVHDFEPYELANQMNLNVPNGFGILRAMVDLCQRLPTNCDFVLMRDPNKAVLRLYKLPGGDSNDFEAAVDELIGATSEVRLGDVSDVSDAE</sequence>
<gene>
    <name evidence="6" type="ORF">PSACC_01882</name>
</gene>